<reference evidence="3" key="1">
    <citation type="submission" date="2022-11" db="UniProtKB">
        <authorList>
            <consortium name="WormBaseParasite"/>
        </authorList>
    </citation>
    <scope>IDENTIFICATION</scope>
</reference>
<organism evidence="2 3">
    <name type="scientific">Romanomermis culicivorax</name>
    <name type="common">Nematode worm</name>
    <dbReference type="NCBI Taxonomy" id="13658"/>
    <lineage>
        <taxon>Eukaryota</taxon>
        <taxon>Metazoa</taxon>
        <taxon>Ecdysozoa</taxon>
        <taxon>Nematoda</taxon>
        <taxon>Enoplea</taxon>
        <taxon>Dorylaimia</taxon>
        <taxon>Mermithida</taxon>
        <taxon>Mermithoidea</taxon>
        <taxon>Mermithidae</taxon>
        <taxon>Romanomermis</taxon>
    </lineage>
</organism>
<keyword evidence="1" id="KW-0812">Transmembrane</keyword>
<dbReference type="AlphaFoldDB" id="A0A915KWK4"/>
<dbReference type="PANTHER" id="PTHR28624">
    <property type="entry name" value="COILED-COIL DOMAIN-CONTAINING PROTEIN 51"/>
    <property type="match status" value="1"/>
</dbReference>
<keyword evidence="1" id="KW-1133">Transmembrane helix</keyword>
<evidence type="ECO:0000256" key="1">
    <source>
        <dbReference type="SAM" id="Phobius"/>
    </source>
</evidence>
<dbReference type="Proteomes" id="UP000887565">
    <property type="component" value="Unplaced"/>
</dbReference>
<evidence type="ECO:0000313" key="2">
    <source>
        <dbReference type="Proteomes" id="UP000887565"/>
    </source>
</evidence>
<dbReference type="InterPro" id="IPR037660">
    <property type="entry name" value="CCDC51"/>
</dbReference>
<evidence type="ECO:0000313" key="3">
    <source>
        <dbReference type="WBParaSite" id="nRc.2.0.1.t42539-RA"/>
    </source>
</evidence>
<keyword evidence="2" id="KW-1185">Reference proteome</keyword>
<sequence>VYSVLLVHYQSRLPCGRTPFRSNFLNGSVRLNSSPSAVPPPVQDMVARVNASLFNLMKYYEDLIGLTEVKIAQRLVLEAERDFTKTQESRREKQDEIREIQSRLKEIHVELDKTSRGEDRYLNLLTQEHSVIKQERQLMDDFKRLERSERDCFTILSNRLRDSHEKERERAEKTKYGSIIGSIVCGMIGIVGGTIVNRGRLKEIKNIVKDSSESAHLQILTEELASAVDKQQSKINNFINELNGMLTNKPTFQSVEKGAFSSLETLATSEDVRNDEQIDTILAALKIQDDKLVEEMNEIKRLIAVKSGQDLINCGESNGKSVIYIGPDLRTMLDETEKSLESKIKLSTLVQVVAVYGTLAITLPLLYAWLR</sequence>
<keyword evidence="1" id="KW-0472">Membrane</keyword>
<name>A0A915KWK4_ROMCU</name>
<accession>A0A915KWK4</accession>
<protein>
    <submittedName>
        <fullName evidence="3">Coiled-coil domain-containing protein 51</fullName>
    </submittedName>
</protein>
<feature type="transmembrane region" description="Helical" evidence="1">
    <location>
        <begin position="348"/>
        <end position="370"/>
    </location>
</feature>
<dbReference type="WBParaSite" id="nRc.2.0.1.t42539-RA">
    <property type="protein sequence ID" value="nRc.2.0.1.t42539-RA"/>
    <property type="gene ID" value="nRc.2.0.1.g42539"/>
</dbReference>
<dbReference type="OMA" id="STATTWW"/>
<dbReference type="PANTHER" id="PTHR28624:SF1">
    <property type="entry name" value="MITOCHONDRIAL POTASSIUM CHANNEL"/>
    <property type="match status" value="1"/>
</dbReference>
<proteinExistence type="predicted"/>